<reference evidence="2" key="1">
    <citation type="journal article" date="2023" name="Front. Plant Sci.">
        <title>Chromosomal-level genome assembly of Melastoma candidum provides insights into trichome evolution.</title>
        <authorList>
            <person name="Zhong Y."/>
            <person name="Wu W."/>
            <person name="Sun C."/>
            <person name="Zou P."/>
            <person name="Liu Y."/>
            <person name="Dai S."/>
            <person name="Zhou R."/>
        </authorList>
    </citation>
    <scope>NUCLEOTIDE SEQUENCE [LARGE SCALE GENOMIC DNA]</scope>
</reference>
<gene>
    <name evidence="1" type="ORF">MLD38_024745</name>
</gene>
<sequence>MAFKHGPFLFLAVALTLVMAAQAKTIVVGGSENWRPGFNYTDWSLKNSPFFINDKLVFKYEQPHNIYLLPNLYSYIKCDFSGARLLAGPNNGAGDGFGIVLSQYRLYYFASSYGKDCSDGLMKFFAMPLPRWA</sequence>
<organism evidence="1 2">
    <name type="scientific">Melastoma candidum</name>
    <dbReference type="NCBI Taxonomy" id="119954"/>
    <lineage>
        <taxon>Eukaryota</taxon>
        <taxon>Viridiplantae</taxon>
        <taxon>Streptophyta</taxon>
        <taxon>Embryophyta</taxon>
        <taxon>Tracheophyta</taxon>
        <taxon>Spermatophyta</taxon>
        <taxon>Magnoliopsida</taxon>
        <taxon>eudicotyledons</taxon>
        <taxon>Gunneridae</taxon>
        <taxon>Pentapetalae</taxon>
        <taxon>rosids</taxon>
        <taxon>malvids</taxon>
        <taxon>Myrtales</taxon>
        <taxon>Melastomataceae</taxon>
        <taxon>Melastomatoideae</taxon>
        <taxon>Melastomateae</taxon>
        <taxon>Melastoma</taxon>
    </lineage>
</organism>
<dbReference type="EMBL" id="CM042886">
    <property type="protein sequence ID" value="KAI4339851.1"/>
    <property type="molecule type" value="Genomic_DNA"/>
</dbReference>
<evidence type="ECO:0000313" key="2">
    <source>
        <dbReference type="Proteomes" id="UP001057402"/>
    </source>
</evidence>
<name>A0ACB9NUZ4_9MYRT</name>
<keyword evidence="2" id="KW-1185">Reference proteome</keyword>
<dbReference type="Proteomes" id="UP001057402">
    <property type="component" value="Chromosome 7"/>
</dbReference>
<evidence type="ECO:0000313" key="1">
    <source>
        <dbReference type="EMBL" id="KAI4339851.1"/>
    </source>
</evidence>
<protein>
    <submittedName>
        <fullName evidence="1">Uncharacterized protein</fullName>
    </submittedName>
</protein>
<accession>A0ACB9NUZ4</accession>
<comment type="caution">
    <text evidence="1">The sequence shown here is derived from an EMBL/GenBank/DDBJ whole genome shotgun (WGS) entry which is preliminary data.</text>
</comment>
<proteinExistence type="predicted"/>